<dbReference type="InParanoid" id="A0A6P8HLY8"/>
<feature type="region of interest" description="Disordered" evidence="5">
    <location>
        <begin position="404"/>
        <end position="427"/>
    </location>
</feature>
<dbReference type="PANTHER" id="PTHR31817">
    <property type="match status" value="1"/>
</dbReference>
<organism evidence="6 7">
    <name type="scientific">Actinia tenebrosa</name>
    <name type="common">Australian red waratah sea anemone</name>
    <dbReference type="NCBI Taxonomy" id="6105"/>
    <lineage>
        <taxon>Eukaryota</taxon>
        <taxon>Metazoa</taxon>
        <taxon>Cnidaria</taxon>
        <taxon>Anthozoa</taxon>
        <taxon>Hexacorallia</taxon>
        <taxon>Actiniaria</taxon>
        <taxon>Actiniidae</taxon>
        <taxon>Actinia</taxon>
    </lineage>
</organism>
<dbReference type="GO" id="GO:0008237">
    <property type="term" value="F:metallopeptidase activity"/>
    <property type="evidence" value="ECO:0007669"/>
    <property type="project" value="UniProtKB-KW"/>
</dbReference>
<evidence type="ECO:0000256" key="2">
    <source>
        <dbReference type="ARBA" id="ARBA00022670"/>
    </source>
</evidence>
<keyword evidence="4" id="KW-0482">Metalloprotease</keyword>
<evidence type="ECO:0000256" key="3">
    <source>
        <dbReference type="ARBA" id="ARBA00022801"/>
    </source>
</evidence>
<keyword evidence="3" id="KW-0378">Hydrolase</keyword>
<comment type="cofactor">
    <cofactor evidence="1">
        <name>Zn(2+)</name>
        <dbReference type="ChEBI" id="CHEBI:29105"/>
    </cofactor>
</comment>
<keyword evidence="2" id="KW-0645">Protease</keyword>
<proteinExistence type="predicted"/>
<evidence type="ECO:0000256" key="4">
    <source>
        <dbReference type="ARBA" id="ARBA00023049"/>
    </source>
</evidence>
<dbReference type="InterPro" id="IPR012548">
    <property type="entry name" value="MATCAP"/>
</dbReference>
<name>A0A6P8HLY8_ACTTE</name>
<evidence type="ECO:0000256" key="5">
    <source>
        <dbReference type="SAM" id="MobiDB-lite"/>
    </source>
</evidence>
<reference evidence="7" key="1">
    <citation type="submission" date="2025-08" db="UniProtKB">
        <authorList>
            <consortium name="RefSeq"/>
        </authorList>
    </citation>
    <scope>IDENTIFICATION</scope>
    <source>
        <tissue evidence="7">Tentacle</tissue>
    </source>
</reference>
<dbReference type="Proteomes" id="UP000515163">
    <property type="component" value="Unplaced"/>
</dbReference>
<dbReference type="GeneID" id="116290695"/>
<dbReference type="FunCoup" id="A0A6P8HLY8">
    <property type="interactions" value="204"/>
</dbReference>
<keyword evidence="6" id="KW-1185">Reference proteome</keyword>
<sequence>MEEDEPKVFRYIFDPLKRTSVKVFHETPSKHRTALHITNLEEQKENFLRFGKIPSFKFTGSVENYFKKKKTNVRFEFLPEAKIILENVRQQYGSGDNFLDAAFGQKLNQADATDFMINYVKSHGLDGQLNIVWTNDLNCSGRMVWHGPNVRFNRPEARKFTLFLKRTEDNIFLRERGIRGLADHEIGTHFMRMNNDGLQPWYSNRQKFGLRPTKSYCGIICEEGLAAINTLLQSHVKMLWAPALLYYTACMSLQMSFKELFEHLGTHVCDLEQRWKLVMRVKRLLPDCNAQGGSGQDQCYFEGAVRILRQAQEIDFKLLYAGKICTDELHRIRRIARQDCIRLPYFLKDILSYKRVLEEMAVLNGLVQRVKRPLSCRRASSRKKNKKKNFQNKFRILSSPTRARTLSSVPHPPLLSRRSRSLKCDDN</sequence>
<dbReference type="PANTHER" id="PTHR31817:SF5">
    <property type="match status" value="1"/>
</dbReference>
<evidence type="ECO:0000313" key="7">
    <source>
        <dbReference type="RefSeq" id="XP_031553655.1"/>
    </source>
</evidence>
<dbReference type="KEGG" id="aten:116290695"/>
<accession>A0A6P8HLY8</accession>
<dbReference type="GO" id="GO:0006508">
    <property type="term" value="P:proteolysis"/>
    <property type="evidence" value="ECO:0007669"/>
    <property type="project" value="UniProtKB-KW"/>
</dbReference>
<evidence type="ECO:0000256" key="1">
    <source>
        <dbReference type="ARBA" id="ARBA00001947"/>
    </source>
</evidence>
<dbReference type="Pfam" id="PF08014">
    <property type="entry name" value="MATCAP"/>
    <property type="match status" value="1"/>
</dbReference>
<evidence type="ECO:0000313" key="6">
    <source>
        <dbReference type="Proteomes" id="UP000515163"/>
    </source>
</evidence>
<dbReference type="SMART" id="SM01154">
    <property type="entry name" value="DUF1704"/>
    <property type="match status" value="1"/>
</dbReference>
<gene>
    <name evidence="7" type="primary">LOC116290695</name>
</gene>
<dbReference type="OrthoDB" id="449345at2759"/>
<protein>
    <submittedName>
        <fullName evidence="7">Uncharacterized protein KIAA0895-like</fullName>
    </submittedName>
</protein>
<dbReference type="RefSeq" id="XP_031553655.1">
    <property type="nucleotide sequence ID" value="XM_031697795.1"/>
</dbReference>
<dbReference type="AlphaFoldDB" id="A0A6P8HLY8"/>